<evidence type="ECO:0000313" key="3">
    <source>
        <dbReference type="EMBL" id="AJG24456.1"/>
    </source>
</evidence>
<gene>
    <name evidence="3" type="ORF">RR42_s2875</name>
</gene>
<evidence type="ECO:0000313" key="4">
    <source>
        <dbReference type="Proteomes" id="UP000031843"/>
    </source>
</evidence>
<sequence>MRILHLVLAPRLSGAEMLAKDLAIHQQAHGDTVCLSALMPQQEDFAALRAQLDAAGVLCLFPDQPRRLAGRLWHLRGVLRDYQPDIIFAHATIPAFYARALPSRVPVVYVMHSAANDFESTMFRYVERMLSTRARAVIGVSQGNLRDYINSVGTHPLMAVIPNGVDTRRFFVRPAGQRDAASRRVIQVGRYAAIKNQLHTVLAFRETLKRVPDALLEMYGVIEDPDYYVKVCALVEELGLADKVRVNGPQTNIPELLAGASVFAMPSASEAHSIAFLEALATGMPVVASGIPAFAFARGFAGVQLLDTADAAAYGAALSAALAQPRVARSLDGLTLKDTADQYRALARRLISTA</sequence>
<dbReference type="Pfam" id="PF00534">
    <property type="entry name" value="Glycos_transf_1"/>
    <property type="match status" value="1"/>
</dbReference>
<dbReference type="PANTHER" id="PTHR45947">
    <property type="entry name" value="SULFOQUINOVOSYL TRANSFERASE SQD2"/>
    <property type="match status" value="1"/>
</dbReference>
<dbReference type="GO" id="GO:0016757">
    <property type="term" value="F:glycosyltransferase activity"/>
    <property type="evidence" value="ECO:0007669"/>
    <property type="project" value="InterPro"/>
</dbReference>
<dbReference type="PANTHER" id="PTHR45947:SF3">
    <property type="entry name" value="SULFOQUINOVOSYL TRANSFERASE SQD2"/>
    <property type="match status" value="1"/>
</dbReference>
<dbReference type="InterPro" id="IPR050194">
    <property type="entry name" value="Glycosyltransferase_grp1"/>
</dbReference>
<name>A0A0C4YV59_9BURK</name>
<dbReference type="AlphaFoldDB" id="A0A0C4YV59"/>
<reference evidence="3 4" key="1">
    <citation type="journal article" date="2015" name="Genome Announc.">
        <title>Complete Genome Sequence of Cupriavidus basilensis 4G11, Isolated from the Oak Ridge Field Research Center Site.</title>
        <authorList>
            <person name="Ray J."/>
            <person name="Waters R.J."/>
            <person name="Skerker J.M."/>
            <person name="Kuehl J.V."/>
            <person name="Price M.N."/>
            <person name="Huang J."/>
            <person name="Chakraborty R."/>
            <person name="Arkin A.P."/>
            <person name="Deutschbauer A."/>
        </authorList>
    </citation>
    <scope>NUCLEOTIDE SEQUENCE [LARGE SCALE GENOMIC DNA]</scope>
    <source>
        <strain evidence="3">4G11</strain>
    </source>
</reference>
<dbReference type="Pfam" id="PF13439">
    <property type="entry name" value="Glyco_transf_4"/>
    <property type="match status" value="1"/>
</dbReference>
<dbReference type="Proteomes" id="UP000031843">
    <property type="component" value="Chromosome secondary"/>
</dbReference>
<protein>
    <submittedName>
        <fullName evidence="3">Glycosyltransferase</fullName>
    </submittedName>
</protein>
<keyword evidence="3" id="KW-0808">Transferase</keyword>
<dbReference type="STRING" id="68895.RR42_s2875"/>
<accession>A0A0C4YV59</accession>
<dbReference type="KEGG" id="cbw:RR42_s2875"/>
<dbReference type="EMBL" id="CP010537">
    <property type="protein sequence ID" value="AJG24456.1"/>
    <property type="molecule type" value="Genomic_DNA"/>
</dbReference>
<dbReference type="CDD" id="cd03801">
    <property type="entry name" value="GT4_PimA-like"/>
    <property type="match status" value="1"/>
</dbReference>
<dbReference type="InterPro" id="IPR001296">
    <property type="entry name" value="Glyco_trans_1"/>
</dbReference>
<dbReference type="SUPFAM" id="SSF53756">
    <property type="entry name" value="UDP-Glycosyltransferase/glycogen phosphorylase"/>
    <property type="match status" value="1"/>
</dbReference>
<proteinExistence type="predicted"/>
<dbReference type="InterPro" id="IPR028098">
    <property type="entry name" value="Glyco_trans_4-like_N"/>
</dbReference>
<keyword evidence="4" id="KW-1185">Reference proteome</keyword>
<dbReference type="RefSeq" id="WP_043356611.1">
    <property type="nucleotide sequence ID" value="NZ_CP010537.1"/>
</dbReference>
<dbReference type="Gene3D" id="3.40.50.2000">
    <property type="entry name" value="Glycogen Phosphorylase B"/>
    <property type="match status" value="2"/>
</dbReference>
<evidence type="ECO:0000259" key="2">
    <source>
        <dbReference type="Pfam" id="PF13439"/>
    </source>
</evidence>
<evidence type="ECO:0000259" key="1">
    <source>
        <dbReference type="Pfam" id="PF00534"/>
    </source>
</evidence>
<dbReference type="OrthoDB" id="8994075at2"/>
<organism evidence="3 4">
    <name type="scientific">Cupriavidus basilensis</name>
    <dbReference type="NCBI Taxonomy" id="68895"/>
    <lineage>
        <taxon>Bacteria</taxon>
        <taxon>Pseudomonadati</taxon>
        <taxon>Pseudomonadota</taxon>
        <taxon>Betaproteobacteria</taxon>
        <taxon>Burkholderiales</taxon>
        <taxon>Burkholderiaceae</taxon>
        <taxon>Cupriavidus</taxon>
    </lineage>
</organism>
<feature type="domain" description="Glycosyltransferase subfamily 4-like N-terminal" evidence="2">
    <location>
        <begin position="13"/>
        <end position="169"/>
    </location>
</feature>
<feature type="domain" description="Glycosyl transferase family 1" evidence="1">
    <location>
        <begin position="179"/>
        <end position="294"/>
    </location>
</feature>